<accession>A0ABY3LIN0</accession>
<keyword evidence="3" id="KW-1185">Reference proteome</keyword>
<dbReference type="InterPro" id="IPR001387">
    <property type="entry name" value="Cro/C1-type_HTH"/>
</dbReference>
<dbReference type="PANTHER" id="PTHR33516:SF2">
    <property type="entry name" value="LEXA REPRESSOR-RELATED"/>
    <property type="match status" value="1"/>
</dbReference>
<dbReference type="Gene3D" id="1.10.260.40">
    <property type="entry name" value="lambda repressor-like DNA-binding domains"/>
    <property type="match status" value="1"/>
</dbReference>
<evidence type="ECO:0000313" key="2">
    <source>
        <dbReference type="EMBL" id="TXL79737.1"/>
    </source>
</evidence>
<dbReference type="Pfam" id="PF01381">
    <property type="entry name" value="HTH_3"/>
    <property type="match status" value="1"/>
</dbReference>
<protein>
    <submittedName>
        <fullName evidence="2">Helix-turn-helix domain-containing protein</fullName>
    </submittedName>
</protein>
<dbReference type="EMBL" id="RCNL01000002">
    <property type="protein sequence ID" value="TXL79737.1"/>
    <property type="molecule type" value="Genomic_DNA"/>
</dbReference>
<dbReference type="RefSeq" id="WP_147788692.1">
    <property type="nucleotide sequence ID" value="NZ_RCNL01000002.1"/>
</dbReference>
<evidence type="ECO:0000313" key="3">
    <source>
        <dbReference type="Proteomes" id="UP000426772"/>
    </source>
</evidence>
<dbReference type="InterPro" id="IPR036286">
    <property type="entry name" value="LexA/Signal_pep-like_sf"/>
</dbReference>
<dbReference type="Proteomes" id="UP000426772">
    <property type="component" value="Unassembled WGS sequence"/>
</dbReference>
<feature type="domain" description="HTH cro/C1-type" evidence="1">
    <location>
        <begin position="9"/>
        <end position="64"/>
    </location>
</feature>
<dbReference type="PANTHER" id="PTHR33516">
    <property type="entry name" value="LEXA REPRESSOR"/>
    <property type="match status" value="1"/>
</dbReference>
<dbReference type="Gene3D" id="2.10.109.10">
    <property type="entry name" value="Umud Fragment, subunit A"/>
    <property type="match status" value="1"/>
</dbReference>
<reference evidence="2 3" key="1">
    <citation type="submission" date="2018-10" db="EMBL/GenBank/DDBJ databases">
        <title>Draft genome sequence of Pantoea vagans isolated from corpses of the sugarcane aphid Melanaphis sacchari Zehntner.</title>
        <authorList>
            <person name="Toledo E."/>
            <person name="Pena G."/>
            <person name="Lozano L."/>
        </authorList>
    </citation>
    <scope>NUCLEOTIDE SEQUENCE [LARGE SCALE GENOMIC DNA]</scope>
    <source>
        <strain evidence="2 3">ET-90</strain>
    </source>
</reference>
<dbReference type="Pfam" id="PF00717">
    <property type="entry name" value="Peptidase_S24"/>
    <property type="match status" value="1"/>
</dbReference>
<name>A0ABY3LIN0_9GAMM</name>
<organism evidence="2 3">
    <name type="scientific">Pantoea vagans</name>
    <dbReference type="NCBI Taxonomy" id="470934"/>
    <lineage>
        <taxon>Bacteria</taxon>
        <taxon>Pseudomonadati</taxon>
        <taxon>Pseudomonadota</taxon>
        <taxon>Gammaproteobacteria</taxon>
        <taxon>Enterobacterales</taxon>
        <taxon>Erwiniaceae</taxon>
        <taxon>Pantoea</taxon>
    </lineage>
</organism>
<sequence>MPYKIGERIKLKREELGLSQADLAKLCGWPTASRLGNYESGSRRVSAEDATLLAEILKVTPAYLLFGEAGTVIRDSFNYPTLSAEQLLNSENLTEEKLKNLPSPIKAGERAFWFEVVGHSMTSPFGMKPSFPEGMMVLCDPDQKPKPGNFCLVRLNQENEISLKKLSKEDGVIWLEPLNSSSRYKPLPLSESIEIVGKIITASWPTAYLD</sequence>
<dbReference type="CDD" id="cd06529">
    <property type="entry name" value="S24_LexA-like"/>
    <property type="match status" value="1"/>
</dbReference>
<evidence type="ECO:0000259" key="1">
    <source>
        <dbReference type="PROSITE" id="PS50943"/>
    </source>
</evidence>
<gene>
    <name evidence="2" type="ORF">D9O29_05535</name>
</gene>
<dbReference type="CDD" id="cd00093">
    <property type="entry name" value="HTH_XRE"/>
    <property type="match status" value="1"/>
</dbReference>
<dbReference type="InterPro" id="IPR039418">
    <property type="entry name" value="LexA-like"/>
</dbReference>
<dbReference type="PROSITE" id="PS50943">
    <property type="entry name" value="HTH_CROC1"/>
    <property type="match status" value="1"/>
</dbReference>
<proteinExistence type="predicted"/>
<dbReference type="SUPFAM" id="SSF47413">
    <property type="entry name" value="lambda repressor-like DNA-binding domains"/>
    <property type="match status" value="1"/>
</dbReference>
<dbReference type="InterPro" id="IPR050077">
    <property type="entry name" value="LexA_repressor"/>
</dbReference>
<dbReference type="InterPro" id="IPR015927">
    <property type="entry name" value="Peptidase_S24_S26A/B/C"/>
</dbReference>
<dbReference type="InterPro" id="IPR010982">
    <property type="entry name" value="Lambda_DNA-bd_dom_sf"/>
</dbReference>
<dbReference type="SUPFAM" id="SSF51306">
    <property type="entry name" value="LexA/Signal peptidase"/>
    <property type="match status" value="1"/>
</dbReference>
<comment type="caution">
    <text evidence="2">The sequence shown here is derived from an EMBL/GenBank/DDBJ whole genome shotgun (WGS) entry which is preliminary data.</text>
</comment>
<dbReference type="SMART" id="SM00530">
    <property type="entry name" value="HTH_XRE"/>
    <property type="match status" value="1"/>
</dbReference>